<dbReference type="SUPFAM" id="SSF100950">
    <property type="entry name" value="NagB/RpiA/CoA transferase-like"/>
    <property type="match status" value="1"/>
</dbReference>
<dbReference type="Proteomes" id="UP000243924">
    <property type="component" value="Chromosome I"/>
</dbReference>
<dbReference type="OrthoDB" id="9810967at2"/>
<evidence type="ECO:0000256" key="3">
    <source>
        <dbReference type="ARBA" id="ARBA00004961"/>
    </source>
</evidence>
<comment type="similarity">
    <text evidence="4 7">Belongs to the glucosamine/galactosamine-6-phosphate isomerase family. 6-phosphogluconolactonase subfamily.</text>
</comment>
<dbReference type="InterPro" id="IPR039104">
    <property type="entry name" value="6PGL"/>
</dbReference>
<dbReference type="Pfam" id="PF01182">
    <property type="entry name" value="Glucosamine_iso"/>
    <property type="match status" value="1"/>
</dbReference>
<dbReference type="AlphaFoldDB" id="A0A1H2E4C4"/>
<comment type="pathway">
    <text evidence="3 7">Carbohydrate degradation; pentose phosphate pathway; D-ribulose 5-phosphate from D-glucose 6-phosphate (oxidative stage): step 2/3.</text>
</comment>
<evidence type="ECO:0000256" key="6">
    <source>
        <dbReference type="ARBA" id="ARBA00020337"/>
    </source>
</evidence>
<evidence type="ECO:0000313" key="9">
    <source>
        <dbReference type="EMBL" id="SDT90072.1"/>
    </source>
</evidence>
<organism evidence="9 10">
    <name type="scientific">Halopseudomonas salegens</name>
    <dbReference type="NCBI Taxonomy" id="1434072"/>
    <lineage>
        <taxon>Bacteria</taxon>
        <taxon>Pseudomonadati</taxon>
        <taxon>Pseudomonadota</taxon>
        <taxon>Gammaproteobacteria</taxon>
        <taxon>Pseudomonadales</taxon>
        <taxon>Pseudomonadaceae</taxon>
        <taxon>Halopseudomonas</taxon>
    </lineage>
</organism>
<dbReference type="EMBL" id="LT629787">
    <property type="protein sequence ID" value="SDT90072.1"/>
    <property type="molecule type" value="Genomic_DNA"/>
</dbReference>
<comment type="function">
    <text evidence="2 7">Hydrolysis of 6-phosphogluconolactone to 6-phosphogluconate.</text>
</comment>
<evidence type="ECO:0000256" key="2">
    <source>
        <dbReference type="ARBA" id="ARBA00002681"/>
    </source>
</evidence>
<evidence type="ECO:0000256" key="4">
    <source>
        <dbReference type="ARBA" id="ARBA00010662"/>
    </source>
</evidence>
<dbReference type="GO" id="GO:0005975">
    <property type="term" value="P:carbohydrate metabolic process"/>
    <property type="evidence" value="ECO:0007669"/>
    <property type="project" value="UniProtKB-UniRule"/>
</dbReference>
<evidence type="ECO:0000259" key="8">
    <source>
        <dbReference type="Pfam" id="PF01182"/>
    </source>
</evidence>
<dbReference type="RefSeq" id="WP_092383490.1">
    <property type="nucleotide sequence ID" value="NZ_LT629787.1"/>
</dbReference>
<dbReference type="CDD" id="cd01400">
    <property type="entry name" value="6PGL"/>
    <property type="match status" value="1"/>
</dbReference>
<evidence type="ECO:0000256" key="1">
    <source>
        <dbReference type="ARBA" id="ARBA00000832"/>
    </source>
</evidence>
<proteinExistence type="inferred from homology"/>
<reference evidence="10" key="1">
    <citation type="submission" date="2016-10" db="EMBL/GenBank/DDBJ databases">
        <authorList>
            <person name="Varghese N."/>
            <person name="Submissions S."/>
        </authorList>
    </citation>
    <scope>NUCLEOTIDE SEQUENCE [LARGE SCALE GENOMIC DNA]</scope>
    <source>
        <strain evidence="10">CECT 8338</strain>
    </source>
</reference>
<dbReference type="PANTHER" id="PTHR11054:SF0">
    <property type="entry name" value="6-PHOSPHOGLUCONOLACTONASE"/>
    <property type="match status" value="1"/>
</dbReference>
<dbReference type="InterPro" id="IPR037171">
    <property type="entry name" value="NagB/RpiA_transferase-like"/>
</dbReference>
<keyword evidence="10" id="KW-1185">Reference proteome</keyword>
<dbReference type="InterPro" id="IPR006148">
    <property type="entry name" value="Glc/Gal-6P_isomerase"/>
</dbReference>
<accession>A0A1H2E4C4</accession>
<dbReference type="GO" id="GO:0006098">
    <property type="term" value="P:pentose-phosphate shunt"/>
    <property type="evidence" value="ECO:0007669"/>
    <property type="project" value="UniProtKB-UniPathway"/>
</dbReference>
<dbReference type="EC" id="3.1.1.31" evidence="5 7"/>
<dbReference type="STRING" id="1434072.SAMN05216210_0331"/>
<dbReference type="PANTHER" id="PTHR11054">
    <property type="entry name" value="6-PHOSPHOGLUCONOLACTONASE"/>
    <property type="match status" value="1"/>
</dbReference>
<gene>
    <name evidence="7" type="primary">pgl</name>
    <name evidence="9" type="ORF">SAMN05216210_0331</name>
</gene>
<evidence type="ECO:0000256" key="7">
    <source>
        <dbReference type="RuleBase" id="RU365095"/>
    </source>
</evidence>
<evidence type="ECO:0000313" key="10">
    <source>
        <dbReference type="Proteomes" id="UP000243924"/>
    </source>
</evidence>
<protein>
    <recommendedName>
        <fullName evidence="6 7">6-phosphogluconolactonase</fullName>
        <shortName evidence="7">6PGL</shortName>
        <ecNumber evidence="5 7">3.1.1.31</ecNumber>
    </recommendedName>
</protein>
<name>A0A1H2E4C4_9GAMM</name>
<dbReference type="Gene3D" id="3.40.50.1360">
    <property type="match status" value="1"/>
</dbReference>
<dbReference type="NCBIfam" id="TIGR01198">
    <property type="entry name" value="pgl"/>
    <property type="match status" value="1"/>
</dbReference>
<comment type="catalytic activity">
    <reaction evidence="1 7">
        <text>6-phospho-D-glucono-1,5-lactone + H2O = 6-phospho-D-gluconate + H(+)</text>
        <dbReference type="Rhea" id="RHEA:12556"/>
        <dbReference type="ChEBI" id="CHEBI:15377"/>
        <dbReference type="ChEBI" id="CHEBI:15378"/>
        <dbReference type="ChEBI" id="CHEBI:57955"/>
        <dbReference type="ChEBI" id="CHEBI:58759"/>
        <dbReference type="EC" id="3.1.1.31"/>
    </reaction>
</comment>
<keyword evidence="7" id="KW-0378">Hydrolase</keyword>
<feature type="domain" description="Glucosamine/galactosamine-6-phosphate isomerase" evidence="8">
    <location>
        <begin position="19"/>
        <end position="235"/>
    </location>
</feature>
<sequence length="237" mass="25884">MTMTDIQLPSNASLSKFSDGTELAKELAHAVGELLREVLANQKDASLTVSGGRSPILFFEYLSRQRLDWSRVRIYLADERCVPIQDLESNEGLVRRHLLKGFAASARFFGLYEPCGSHGKAAVRADRALSGLSHIDVLILGMGDDGHTASLFPKSPNLTEALCPDGAKRCLPMLAPDDPKQRLTMSFSMLRTASRVILSIQGANKLATLQEAVGGASVDDMPVRAFLAHPMQIYWCP</sequence>
<evidence type="ECO:0000256" key="5">
    <source>
        <dbReference type="ARBA" id="ARBA00013198"/>
    </source>
</evidence>
<dbReference type="GO" id="GO:0017057">
    <property type="term" value="F:6-phosphogluconolactonase activity"/>
    <property type="evidence" value="ECO:0007669"/>
    <property type="project" value="UniProtKB-UniRule"/>
</dbReference>
<dbReference type="InterPro" id="IPR005900">
    <property type="entry name" value="6-phosphogluconolactonase_DevB"/>
</dbReference>
<dbReference type="UniPathway" id="UPA00115">
    <property type="reaction ID" value="UER00409"/>
</dbReference>